<dbReference type="GO" id="GO:0019324">
    <property type="term" value="P:L-lyxose metabolic process"/>
    <property type="evidence" value="ECO:0007669"/>
    <property type="project" value="TreeGrafter"/>
</dbReference>
<sequence>MVQFSDIAAQLEGQSIELPSWAFGNSGTRFRVFGTPGTARNPEEKIADAAQVNKYTGLSPKVAIHIPWDKVDDYAALGAYANDLGVELGTVNSNTFQDEDYKFGSLTSSNPAVRQKAIDHHFECIDIMHATGSKDLKIWLADGTNYPGQDDIRGRQDRLAESLQTIYDRIGSDQRLVLEYKFFEPAFYHTDVPDWGTSYAQVAALGERALVCLDTGHHAPGTNIEFIVAQLLRLGKLGSFDFNSRFYADDDLIVGAADPFQLFRILYEVIRGGGYGPDSVVAFMLDQCHNIEAKIAGQMRSVLNVQEMTARALLVDRQALTAAQESNDVLGANAVLMDAFYTDVRGPLASWRESRGLPADPIAAFQASGYQEKISAERVGAQASWGA</sequence>
<dbReference type="GO" id="GO:0019301">
    <property type="term" value="P:rhamnose catabolic process"/>
    <property type="evidence" value="ECO:0007669"/>
    <property type="project" value="TreeGrafter"/>
</dbReference>
<evidence type="ECO:0000256" key="3">
    <source>
        <dbReference type="ARBA" id="ARBA00023235"/>
    </source>
</evidence>
<dbReference type="PANTHER" id="PTHR30268:SF0">
    <property type="entry name" value="L-RHAMNOSE ISOMERASE"/>
    <property type="match status" value="1"/>
</dbReference>
<dbReference type="PANTHER" id="PTHR30268">
    <property type="entry name" value="L-RHAMNOSE ISOMERASE"/>
    <property type="match status" value="1"/>
</dbReference>
<name>A0A1X7IV90_9MICO</name>
<dbReference type="GO" id="GO:0046872">
    <property type="term" value="F:metal ion binding"/>
    <property type="evidence" value="ECO:0007669"/>
    <property type="project" value="UniProtKB-KW"/>
</dbReference>
<protein>
    <submittedName>
        <fullName evidence="4">L-rhamnose isomerase / sugar isomerase</fullName>
    </submittedName>
</protein>
<dbReference type="EMBL" id="FXAY01000001">
    <property type="protein sequence ID" value="SMG18709.1"/>
    <property type="molecule type" value="Genomic_DNA"/>
</dbReference>
<dbReference type="InterPro" id="IPR036237">
    <property type="entry name" value="Xyl_isomerase-like_sf"/>
</dbReference>
<dbReference type="InterPro" id="IPR050337">
    <property type="entry name" value="L-rhamnose_isomerase"/>
</dbReference>
<organism evidence="4 5">
    <name type="scientific">Agreia pratensis</name>
    <dbReference type="NCBI Taxonomy" id="150121"/>
    <lineage>
        <taxon>Bacteria</taxon>
        <taxon>Bacillati</taxon>
        <taxon>Actinomycetota</taxon>
        <taxon>Actinomycetes</taxon>
        <taxon>Micrococcales</taxon>
        <taxon>Microbacteriaceae</taxon>
        <taxon>Agreia</taxon>
    </lineage>
</organism>
<accession>A0A1X7IV90</accession>
<keyword evidence="2" id="KW-0464">Manganese</keyword>
<dbReference type="Gene3D" id="3.20.20.150">
    <property type="entry name" value="Divalent-metal-dependent TIM barrel enzymes"/>
    <property type="match status" value="1"/>
</dbReference>
<dbReference type="NCBIfam" id="TIGR02635">
    <property type="entry name" value="RhaI_grampos"/>
    <property type="match status" value="1"/>
</dbReference>
<dbReference type="GO" id="GO:0008740">
    <property type="term" value="F:L-rhamnose isomerase activity"/>
    <property type="evidence" value="ECO:0007669"/>
    <property type="project" value="TreeGrafter"/>
</dbReference>
<dbReference type="STRING" id="150121.SAMN06296010_0882"/>
<dbReference type="Proteomes" id="UP000193244">
    <property type="component" value="Unassembled WGS sequence"/>
</dbReference>
<reference evidence="5" key="1">
    <citation type="submission" date="2017-04" db="EMBL/GenBank/DDBJ databases">
        <authorList>
            <person name="Varghese N."/>
            <person name="Submissions S."/>
        </authorList>
    </citation>
    <scope>NUCLEOTIDE SEQUENCE [LARGE SCALE GENOMIC DNA]</scope>
    <source>
        <strain evidence="5">VKM Ac-2510</strain>
    </source>
</reference>
<dbReference type="SUPFAM" id="SSF51658">
    <property type="entry name" value="Xylose isomerase-like"/>
    <property type="match status" value="1"/>
</dbReference>
<evidence type="ECO:0000256" key="1">
    <source>
        <dbReference type="ARBA" id="ARBA00022723"/>
    </source>
</evidence>
<keyword evidence="1" id="KW-0479">Metal-binding</keyword>
<dbReference type="OrthoDB" id="5174871at2"/>
<evidence type="ECO:0000313" key="5">
    <source>
        <dbReference type="Proteomes" id="UP000193244"/>
    </source>
</evidence>
<evidence type="ECO:0000256" key="2">
    <source>
        <dbReference type="ARBA" id="ARBA00023211"/>
    </source>
</evidence>
<evidence type="ECO:0000313" key="4">
    <source>
        <dbReference type="EMBL" id="SMG18709.1"/>
    </source>
</evidence>
<proteinExistence type="predicted"/>
<gene>
    <name evidence="4" type="ORF">SAMN06296010_0882</name>
</gene>
<dbReference type="RefSeq" id="WP_085483244.1">
    <property type="nucleotide sequence ID" value="NZ_FXAY01000001.1"/>
</dbReference>
<keyword evidence="3 4" id="KW-0413">Isomerase</keyword>
<keyword evidence="5" id="KW-1185">Reference proteome</keyword>
<dbReference type="AlphaFoldDB" id="A0A1X7IV90"/>
<dbReference type="InterPro" id="IPR013457">
    <property type="entry name" value="Rhamnose_iso-rel"/>
</dbReference>